<reference evidence="2" key="1">
    <citation type="journal article" date="2020" name="Stud. Mycol.">
        <title>101 Dothideomycetes genomes: a test case for predicting lifestyles and emergence of pathogens.</title>
        <authorList>
            <person name="Haridas S."/>
            <person name="Albert R."/>
            <person name="Binder M."/>
            <person name="Bloem J."/>
            <person name="Labutti K."/>
            <person name="Salamov A."/>
            <person name="Andreopoulos B."/>
            <person name="Baker S."/>
            <person name="Barry K."/>
            <person name="Bills G."/>
            <person name="Bluhm B."/>
            <person name="Cannon C."/>
            <person name="Castanera R."/>
            <person name="Culley D."/>
            <person name="Daum C."/>
            <person name="Ezra D."/>
            <person name="Gonzalez J."/>
            <person name="Henrissat B."/>
            <person name="Kuo A."/>
            <person name="Liang C."/>
            <person name="Lipzen A."/>
            <person name="Lutzoni F."/>
            <person name="Magnuson J."/>
            <person name="Mondo S."/>
            <person name="Nolan M."/>
            <person name="Ohm R."/>
            <person name="Pangilinan J."/>
            <person name="Park H.-J."/>
            <person name="Ramirez L."/>
            <person name="Alfaro M."/>
            <person name="Sun H."/>
            <person name="Tritt A."/>
            <person name="Yoshinaga Y."/>
            <person name="Zwiers L.-H."/>
            <person name="Turgeon B."/>
            <person name="Goodwin S."/>
            <person name="Spatafora J."/>
            <person name="Crous P."/>
            <person name="Grigoriev I."/>
        </authorList>
    </citation>
    <scope>NUCLEOTIDE SEQUENCE</scope>
    <source>
        <strain evidence="2">CBS 113818</strain>
    </source>
</reference>
<dbReference type="EMBL" id="MU006218">
    <property type="protein sequence ID" value="KAF2831462.1"/>
    <property type="molecule type" value="Genomic_DNA"/>
</dbReference>
<feature type="signal peptide" evidence="1">
    <location>
        <begin position="1"/>
        <end position="18"/>
    </location>
</feature>
<dbReference type="AlphaFoldDB" id="A0A6A7ADX7"/>
<feature type="chain" id="PRO_5025676228" description="Extracellular membrane protein CFEM domain-containing protein" evidence="1">
    <location>
        <begin position="19"/>
        <end position="74"/>
    </location>
</feature>
<organism evidence="2 3">
    <name type="scientific">Ophiobolus disseminans</name>
    <dbReference type="NCBI Taxonomy" id="1469910"/>
    <lineage>
        <taxon>Eukaryota</taxon>
        <taxon>Fungi</taxon>
        <taxon>Dikarya</taxon>
        <taxon>Ascomycota</taxon>
        <taxon>Pezizomycotina</taxon>
        <taxon>Dothideomycetes</taxon>
        <taxon>Pleosporomycetidae</taxon>
        <taxon>Pleosporales</taxon>
        <taxon>Pleosporineae</taxon>
        <taxon>Phaeosphaeriaceae</taxon>
        <taxon>Ophiobolus</taxon>
    </lineage>
</organism>
<evidence type="ECO:0008006" key="4">
    <source>
        <dbReference type="Google" id="ProtNLM"/>
    </source>
</evidence>
<dbReference type="Proteomes" id="UP000799424">
    <property type="component" value="Unassembled WGS sequence"/>
</dbReference>
<evidence type="ECO:0000256" key="1">
    <source>
        <dbReference type="SAM" id="SignalP"/>
    </source>
</evidence>
<protein>
    <recommendedName>
        <fullName evidence="4">Extracellular membrane protein CFEM domain-containing protein</fullName>
    </recommendedName>
</protein>
<name>A0A6A7ADX7_9PLEO</name>
<evidence type="ECO:0000313" key="2">
    <source>
        <dbReference type="EMBL" id="KAF2831462.1"/>
    </source>
</evidence>
<sequence>MKLSTIIATFTFAMAVSAKDKCCNYTNGGKCIRRCSKEDSPASFATDWVKHLVNALPDSAEAVEVKEDVKQFLL</sequence>
<accession>A0A6A7ADX7</accession>
<gene>
    <name evidence="2" type="ORF">CC86DRAFT_366823</name>
</gene>
<keyword evidence="1" id="KW-0732">Signal</keyword>
<evidence type="ECO:0000313" key="3">
    <source>
        <dbReference type="Proteomes" id="UP000799424"/>
    </source>
</evidence>
<proteinExistence type="predicted"/>
<keyword evidence="3" id="KW-1185">Reference proteome</keyword>